<dbReference type="GO" id="GO:0009636">
    <property type="term" value="P:response to toxic substance"/>
    <property type="evidence" value="ECO:0007669"/>
    <property type="project" value="TreeGrafter"/>
</dbReference>
<evidence type="ECO:0000256" key="4">
    <source>
        <dbReference type="PIRNR" id="PIRNR005700"/>
    </source>
</evidence>
<keyword evidence="1 4" id="KW-0645">Protease</keyword>
<name>A0A7D4TXP5_9SPHI</name>
<evidence type="ECO:0000256" key="5">
    <source>
        <dbReference type="PIRSR" id="PIRSR005700-1"/>
    </source>
</evidence>
<dbReference type="PANTHER" id="PTHR10363">
    <property type="entry name" value="BLEOMYCIN HYDROLASE"/>
    <property type="match status" value="1"/>
</dbReference>
<protein>
    <recommendedName>
        <fullName evidence="4">Aminopeptidase</fullName>
    </recommendedName>
</protein>
<dbReference type="Proteomes" id="UP000505355">
    <property type="component" value="Chromosome"/>
</dbReference>
<evidence type="ECO:0000256" key="3">
    <source>
        <dbReference type="ARBA" id="ARBA00022807"/>
    </source>
</evidence>
<feature type="domain" description="Peptidase C1A papain C-terminal" evidence="7">
    <location>
        <begin position="29"/>
        <end position="69"/>
    </location>
</feature>
<evidence type="ECO:0000256" key="2">
    <source>
        <dbReference type="ARBA" id="ARBA00022801"/>
    </source>
</evidence>
<feature type="signal peptide" evidence="6">
    <location>
        <begin position="1"/>
        <end position="19"/>
    </location>
</feature>
<dbReference type="GO" id="GO:0006508">
    <property type="term" value="P:proteolysis"/>
    <property type="evidence" value="ECO:0007669"/>
    <property type="project" value="UniProtKB-KW"/>
</dbReference>
<organism evidence="8 9">
    <name type="scientific">Mucilaginibacter mali</name>
    <dbReference type="NCBI Taxonomy" id="2740462"/>
    <lineage>
        <taxon>Bacteria</taxon>
        <taxon>Pseudomonadati</taxon>
        <taxon>Bacteroidota</taxon>
        <taxon>Sphingobacteriia</taxon>
        <taxon>Sphingobacteriales</taxon>
        <taxon>Sphingobacteriaceae</taxon>
        <taxon>Mucilaginibacter</taxon>
    </lineage>
</organism>
<evidence type="ECO:0000259" key="7">
    <source>
        <dbReference type="Pfam" id="PF00112"/>
    </source>
</evidence>
<dbReference type="KEGG" id="mmab:HQ865_12575"/>
<feature type="active site" evidence="5">
    <location>
        <position position="325"/>
    </location>
</feature>
<dbReference type="AlphaFoldDB" id="A0A7D4TXP5"/>
<sequence>MKRVLFPLALCLAAGSLFAQAPKFTVIKSNAATPVKNQGMSGTCWCFSSTALAESELLFKQQPEADLSEVFTVYSLYIDKAEKYVRRRGNTRFTEGGIQQDMIYCTNTYGAIPQEIYPGVGKDNVLNKDGEMEGKLKGYLDDMLKKYKDTIPQNWEVAYKNILKSYLGTPPEKFTYNGKEYTPKSFAAENVALKLSDYVGITSFTHHPFYTTFAMEVPDNYNSNMFYNVPLEEMMNSVKQAIMKGYTLAWDADVSNSGFQQNKGYAKWTRSADDVKTFDTFVEQKPTAAIRQDLFDRQVTQDDHLMQITGLAKDDKGNEYFIVKNSWGKVGPNAGYIYVSMPYFAINTISVLVNKKAVAPALMSKSAE</sequence>
<evidence type="ECO:0000313" key="8">
    <source>
        <dbReference type="EMBL" id="QKJ30557.1"/>
    </source>
</evidence>
<dbReference type="GO" id="GO:0005737">
    <property type="term" value="C:cytoplasm"/>
    <property type="evidence" value="ECO:0007669"/>
    <property type="project" value="TreeGrafter"/>
</dbReference>
<evidence type="ECO:0000256" key="1">
    <source>
        <dbReference type="ARBA" id="ARBA00022670"/>
    </source>
</evidence>
<dbReference type="GO" id="GO:0070005">
    <property type="term" value="F:cysteine-type aminopeptidase activity"/>
    <property type="evidence" value="ECO:0007669"/>
    <property type="project" value="InterPro"/>
</dbReference>
<keyword evidence="6" id="KW-0732">Signal</keyword>
<keyword evidence="3 4" id="KW-0788">Thiol protease</keyword>
<evidence type="ECO:0000256" key="6">
    <source>
        <dbReference type="SAM" id="SignalP"/>
    </source>
</evidence>
<reference evidence="8 9" key="1">
    <citation type="submission" date="2020-05" db="EMBL/GenBank/DDBJ databases">
        <title>Mucilaginibacter mali sp. nov.</title>
        <authorList>
            <person name="Kim H.S."/>
            <person name="Lee K.C."/>
            <person name="Suh M.K."/>
            <person name="Kim J.-S."/>
            <person name="Han K.-I."/>
            <person name="Eom M.K."/>
            <person name="Shin Y.K."/>
            <person name="Lee J.-S."/>
        </authorList>
    </citation>
    <scope>NUCLEOTIDE SEQUENCE [LARGE SCALE GENOMIC DNA]</scope>
    <source>
        <strain evidence="8 9">G2-14</strain>
    </source>
</reference>
<feature type="active site" evidence="5">
    <location>
        <position position="304"/>
    </location>
</feature>
<dbReference type="Pfam" id="PF03051">
    <property type="entry name" value="Peptidase_C1_2"/>
    <property type="match status" value="1"/>
</dbReference>
<dbReference type="EMBL" id="CP054139">
    <property type="protein sequence ID" value="QKJ30557.1"/>
    <property type="molecule type" value="Genomic_DNA"/>
</dbReference>
<dbReference type="SUPFAM" id="SSF54001">
    <property type="entry name" value="Cysteine proteinases"/>
    <property type="match status" value="1"/>
</dbReference>
<feature type="chain" id="PRO_5028798424" description="Aminopeptidase" evidence="6">
    <location>
        <begin position="20"/>
        <end position="368"/>
    </location>
</feature>
<feature type="active site" evidence="5">
    <location>
        <position position="44"/>
    </location>
</feature>
<dbReference type="InterPro" id="IPR038765">
    <property type="entry name" value="Papain-like_cys_pep_sf"/>
</dbReference>
<dbReference type="InterPro" id="IPR004134">
    <property type="entry name" value="Peptidase_C1B"/>
</dbReference>
<gene>
    <name evidence="8" type="ORF">HQ865_12575</name>
</gene>
<proteinExistence type="inferred from homology"/>
<keyword evidence="2 4" id="KW-0378">Hydrolase</keyword>
<evidence type="ECO:0000313" key="9">
    <source>
        <dbReference type="Proteomes" id="UP000505355"/>
    </source>
</evidence>
<dbReference type="Pfam" id="PF00112">
    <property type="entry name" value="Peptidase_C1"/>
    <property type="match status" value="1"/>
</dbReference>
<dbReference type="GO" id="GO:0043418">
    <property type="term" value="P:homocysteine catabolic process"/>
    <property type="evidence" value="ECO:0007669"/>
    <property type="project" value="TreeGrafter"/>
</dbReference>
<keyword evidence="9" id="KW-1185">Reference proteome</keyword>
<dbReference type="RefSeq" id="WP_173415231.1">
    <property type="nucleotide sequence ID" value="NZ_CP054139.1"/>
</dbReference>
<keyword evidence="4 8" id="KW-0031">Aminopeptidase</keyword>
<comment type="similarity">
    <text evidence="4">Belongs to the peptidase C1 family.</text>
</comment>
<dbReference type="PIRSF" id="PIRSF005700">
    <property type="entry name" value="PepC"/>
    <property type="match status" value="1"/>
</dbReference>
<dbReference type="PANTHER" id="PTHR10363:SF2">
    <property type="entry name" value="BLEOMYCIN HYDROLASE"/>
    <property type="match status" value="1"/>
</dbReference>
<dbReference type="InterPro" id="IPR000169">
    <property type="entry name" value="Pept_cys_AS"/>
</dbReference>
<dbReference type="Gene3D" id="3.90.70.10">
    <property type="entry name" value="Cysteine proteinases"/>
    <property type="match status" value="1"/>
</dbReference>
<dbReference type="InterPro" id="IPR000668">
    <property type="entry name" value="Peptidase_C1A_C"/>
</dbReference>
<dbReference type="PROSITE" id="PS00139">
    <property type="entry name" value="THIOL_PROTEASE_CYS"/>
    <property type="match status" value="1"/>
</dbReference>
<accession>A0A7D4TXP5</accession>